<evidence type="ECO:0000313" key="3">
    <source>
        <dbReference type="Proteomes" id="UP000005239"/>
    </source>
</evidence>
<accession>A0A2A6BLU8</accession>
<protein>
    <recommendedName>
        <fullName evidence="1">Abnormal cell migration protein 18-like fibronectin type I domain-containing protein</fullName>
    </recommendedName>
</protein>
<proteinExistence type="predicted"/>
<feature type="domain" description="Abnormal cell migration protein 18-like fibronectin type I" evidence="1">
    <location>
        <begin position="109"/>
        <end position="175"/>
    </location>
</feature>
<gene>
    <name evidence="2" type="primary">WBGene00100798</name>
</gene>
<dbReference type="InterPro" id="IPR055119">
    <property type="entry name" value="Mig18_Fn1"/>
</dbReference>
<dbReference type="EnsemblMetazoa" id="PPA11244.1">
    <property type="protein sequence ID" value="PPA11244.1"/>
    <property type="gene ID" value="WBGene00100798"/>
</dbReference>
<keyword evidence="3" id="KW-1185">Reference proteome</keyword>
<dbReference type="Pfam" id="PF23003">
    <property type="entry name" value="Fn1_2"/>
    <property type="match status" value="2"/>
</dbReference>
<organism evidence="2 3">
    <name type="scientific">Pristionchus pacificus</name>
    <name type="common">Parasitic nematode worm</name>
    <dbReference type="NCBI Taxonomy" id="54126"/>
    <lineage>
        <taxon>Eukaryota</taxon>
        <taxon>Metazoa</taxon>
        <taxon>Ecdysozoa</taxon>
        <taxon>Nematoda</taxon>
        <taxon>Chromadorea</taxon>
        <taxon>Rhabditida</taxon>
        <taxon>Rhabditina</taxon>
        <taxon>Diplogasteromorpha</taxon>
        <taxon>Diplogasteroidea</taxon>
        <taxon>Neodiplogasteridae</taxon>
        <taxon>Pristionchus</taxon>
    </lineage>
</organism>
<sequence>MSGLHLIPALHLSFVVAIVQNSPTGCFYAGESRSVGEFTLQEHFRMKCCSDGSVQELGCLTDQGLIPFQHGGQTIVIGQFRYECFKNGTQFYYQRSVIDTYTVQPEGPTGCYFGGEKYALGQEFLVADRFSYKCSSTGVAVLLGCKTDTDGLIELQLLGGSMVKGPFKYECYKNGTAPHYRRTVITQW</sequence>
<feature type="domain" description="Abnormal cell migration protein 18-like fibronectin type I" evidence="1">
    <location>
        <begin position="24"/>
        <end position="89"/>
    </location>
</feature>
<dbReference type="Proteomes" id="UP000005239">
    <property type="component" value="Unassembled WGS sequence"/>
</dbReference>
<name>A0A2A6BLU8_PRIPA</name>
<reference evidence="3" key="1">
    <citation type="journal article" date="2008" name="Nat. Genet.">
        <title>The Pristionchus pacificus genome provides a unique perspective on nematode lifestyle and parasitism.</title>
        <authorList>
            <person name="Dieterich C."/>
            <person name="Clifton S.W."/>
            <person name="Schuster L.N."/>
            <person name="Chinwalla A."/>
            <person name="Delehaunty K."/>
            <person name="Dinkelacker I."/>
            <person name="Fulton L."/>
            <person name="Fulton R."/>
            <person name="Godfrey J."/>
            <person name="Minx P."/>
            <person name="Mitreva M."/>
            <person name="Roeseler W."/>
            <person name="Tian H."/>
            <person name="Witte H."/>
            <person name="Yang S.P."/>
            <person name="Wilson R.K."/>
            <person name="Sommer R.J."/>
        </authorList>
    </citation>
    <scope>NUCLEOTIDE SEQUENCE [LARGE SCALE GENOMIC DNA]</scope>
    <source>
        <strain evidence="3">PS312</strain>
    </source>
</reference>
<accession>A0A8R1UA13</accession>
<dbReference type="AlphaFoldDB" id="A0A2A6BLU8"/>
<evidence type="ECO:0000259" key="1">
    <source>
        <dbReference type="Pfam" id="PF23003"/>
    </source>
</evidence>
<evidence type="ECO:0000313" key="2">
    <source>
        <dbReference type="EnsemblMetazoa" id="PPA11244.1"/>
    </source>
</evidence>
<reference evidence="2" key="2">
    <citation type="submission" date="2022-06" db="UniProtKB">
        <authorList>
            <consortium name="EnsemblMetazoa"/>
        </authorList>
    </citation>
    <scope>IDENTIFICATION</scope>
    <source>
        <strain evidence="2">PS312</strain>
    </source>
</reference>